<accession>A0A370HKH2</accession>
<proteinExistence type="predicted"/>
<gene>
    <name evidence="2" type="ORF">DFR76_12031</name>
</gene>
<comment type="caution">
    <text evidence="2">The sequence shown here is derived from an EMBL/GenBank/DDBJ whole genome shotgun (WGS) entry which is preliminary data.</text>
</comment>
<dbReference type="InterPro" id="IPR001173">
    <property type="entry name" value="Glyco_trans_2-like"/>
</dbReference>
<evidence type="ECO:0000313" key="2">
    <source>
        <dbReference type="EMBL" id="RDI59028.1"/>
    </source>
</evidence>
<dbReference type="PANTHER" id="PTHR43685">
    <property type="entry name" value="GLYCOSYLTRANSFERASE"/>
    <property type="match status" value="1"/>
</dbReference>
<evidence type="ECO:0000313" key="3">
    <source>
        <dbReference type="Proteomes" id="UP000254869"/>
    </source>
</evidence>
<dbReference type="SUPFAM" id="SSF53448">
    <property type="entry name" value="Nucleotide-diphospho-sugar transferases"/>
    <property type="match status" value="1"/>
</dbReference>
<dbReference type="AlphaFoldDB" id="A0A370HKH2"/>
<reference evidence="2 3" key="1">
    <citation type="submission" date="2018-07" db="EMBL/GenBank/DDBJ databases">
        <title>Genomic Encyclopedia of Type Strains, Phase IV (KMG-IV): sequencing the most valuable type-strain genomes for metagenomic binning, comparative biology and taxonomic classification.</title>
        <authorList>
            <person name="Goeker M."/>
        </authorList>
    </citation>
    <scope>NUCLEOTIDE SEQUENCE [LARGE SCALE GENOMIC DNA]</scope>
    <source>
        <strain evidence="2 3">DSM 44290</strain>
    </source>
</reference>
<dbReference type="GO" id="GO:0016740">
    <property type="term" value="F:transferase activity"/>
    <property type="evidence" value="ECO:0007669"/>
    <property type="project" value="UniProtKB-KW"/>
</dbReference>
<organism evidence="2 3">
    <name type="scientific">Nocardia pseudobrasiliensis</name>
    <dbReference type="NCBI Taxonomy" id="45979"/>
    <lineage>
        <taxon>Bacteria</taxon>
        <taxon>Bacillati</taxon>
        <taxon>Actinomycetota</taxon>
        <taxon>Actinomycetes</taxon>
        <taxon>Mycobacteriales</taxon>
        <taxon>Nocardiaceae</taxon>
        <taxon>Nocardia</taxon>
    </lineage>
</organism>
<dbReference type="EMBL" id="QQBC01000020">
    <property type="protein sequence ID" value="RDI59028.1"/>
    <property type="molecule type" value="Genomic_DNA"/>
</dbReference>
<dbReference type="Pfam" id="PF00535">
    <property type="entry name" value="Glycos_transf_2"/>
    <property type="match status" value="1"/>
</dbReference>
<dbReference type="CDD" id="cd00761">
    <property type="entry name" value="Glyco_tranf_GTA_type"/>
    <property type="match status" value="1"/>
</dbReference>
<dbReference type="Proteomes" id="UP000254869">
    <property type="component" value="Unassembled WGS sequence"/>
</dbReference>
<dbReference type="InterPro" id="IPR050834">
    <property type="entry name" value="Glycosyltransf_2"/>
</dbReference>
<dbReference type="STRING" id="1210086.GCA_001613105_07735"/>
<dbReference type="Gene3D" id="3.90.550.10">
    <property type="entry name" value="Spore Coat Polysaccharide Biosynthesis Protein SpsA, Chain A"/>
    <property type="match status" value="1"/>
</dbReference>
<keyword evidence="2" id="KW-0808">Transferase</keyword>
<name>A0A370HKH2_9NOCA</name>
<dbReference type="GO" id="GO:0044010">
    <property type="term" value="P:single-species biofilm formation"/>
    <property type="evidence" value="ECO:0007669"/>
    <property type="project" value="TreeGrafter"/>
</dbReference>
<feature type="domain" description="Glycosyltransferase 2-like" evidence="1">
    <location>
        <begin position="10"/>
        <end position="104"/>
    </location>
</feature>
<protein>
    <submittedName>
        <fullName evidence="2">Glycosyl transferase family 2</fullName>
    </submittedName>
</protein>
<dbReference type="InterPro" id="IPR029044">
    <property type="entry name" value="Nucleotide-diphossugar_trans"/>
</dbReference>
<evidence type="ECO:0000259" key="1">
    <source>
        <dbReference type="Pfam" id="PF00535"/>
    </source>
</evidence>
<dbReference type="PANTHER" id="PTHR43685:SF2">
    <property type="entry name" value="GLYCOSYLTRANSFERASE 2-LIKE DOMAIN-CONTAINING PROTEIN"/>
    <property type="match status" value="1"/>
</dbReference>
<sequence length="308" mass="34017">MSMGGIRGISVVVPCHNCGVFLVEAIESLAAQPLTLPQEIVVVDDASDDAATLRAIEGCRGHKGVRVIRLPEHGGVQLARTAGLRAARCDFVLPLDCDDRLATDPALLADGGYLERAVQILVEDPDVAFVHTFSRMVGDFDGLTISAYPADEQLIARKHHAPLPIVYRRRDGLAAGGYDPAIRKWQDWAFAIDLLATRYRRCAANRIHCLPGPFHEYRIHQRWQRLSAGEVSELETTLLVVERNLDYFQAVLDDPRPARKIAELVCAAKPNRLTDLLHMAAYDLDQALTVARGRQFTLASPYEPLGIP</sequence>
<keyword evidence="3" id="KW-1185">Reference proteome</keyword>